<reference evidence="3 4" key="1">
    <citation type="submission" date="2018-01" db="EMBL/GenBank/DDBJ databases">
        <authorList>
            <person name="Gaut B.S."/>
            <person name="Morton B.R."/>
            <person name="Clegg M.T."/>
            <person name="Duvall M.R."/>
        </authorList>
    </citation>
    <scope>NUCLEOTIDE SEQUENCE [LARGE SCALE GENOMIC DNA]</scope>
    <source>
        <strain evidence="3 4">HR-AV</strain>
    </source>
</reference>
<dbReference type="Pfam" id="PF04389">
    <property type="entry name" value="Peptidase_M28"/>
    <property type="match status" value="1"/>
</dbReference>
<evidence type="ECO:0000313" key="3">
    <source>
        <dbReference type="EMBL" id="POY35833.1"/>
    </source>
</evidence>
<dbReference type="Proteomes" id="UP000236893">
    <property type="component" value="Unassembled WGS sequence"/>
</dbReference>
<dbReference type="InterPro" id="IPR007484">
    <property type="entry name" value="Peptidase_M28"/>
</dbReference>
<dbReference type="PROSITE" id="PS51257">
    <property type="entry name" value="PROKAR_LIPOPROTEIN"/>
    <property type="match status" value="1"/>
</dbReference>
<feature type="domain" description="Peptidase M28" evidence="2">
    <location>
        <begin position="292"/>
        <end position="500"/>
    </location>
</feature>
<gene>
    <name evidence="3" type="ORF">C3K47_13865</name>
</gene>
<organism evidence="3 4">
    <name type="scientific">Solitalea longa</name>
    <dbReference type="NCBI Taxonomy" id="2079460"/>
    <lineage>
        <taxon>Bacteria</taxon>
        <taxon>Pseudomonadati</taxon>
        <taxon>Bacteroidota</taxon>
        <taxon>Sphingobacteriia</taxon>
        <taxon>Sphingobacteriales</taxon>
        <taxon>Sphingobacteriaceae</taxon>
        <taxon>Solitalea</taxon>
    </lineage>
</organism>
<evidence type="ECO:0000259" key="2">
    <source>
        <dbReference type="Pfam" id="PF04389"/>
    </source>
</evidence>
<dbReference type="InterPro" id="IPR045175">
    <property type="entry name" value="M28_fam"/>
</dbReference>
<keyword evidence="1" id="KW-0732">Signal</keyword>
<dbReference type="PANTHER" id="PTHR12147">
    <property type="entry name" value="METALLOPEPTIDASE M28 FAMILY MEMBER"/>
    <property type="match status" value="1"/>
</dbReference>
<dbReference type="SUPFAM" id="SSF53187">
    <property type="entry name" value="Zn-dependent exopeptidases"/>
    <property type="match status" value="1"/>
</dbReference>
<name>A0A2S5A128_9SPHI</name>
<feature type="chain" id="PRO_5015516116" evidence="1">
    <location>
        <begin position="22"/>
        <end position="526"/>
    </location>
</feature>
<dbReference type="PANTHER" id="PTHR12147:SF26">
    <property type="entry name" value="PEPTIDASE M28 DOMAIN-CONTAINING PROTEIN"/>
    <property type="match status" value="1"/>
</dbReference>
<dbReference type="EMBL" id="PQVF01000009">
    <property type="protein sequence ID" value="POY35833.1"/>
    <property type="molecule type" value="Genomic_DNA"/>
</dbReference>
<feature type="signal peptide" evidence="1">
    <location>
        <begin position="1"/>
        <end position="21"/>
    </location>
</feature>
<evidence type="ECO:0000256" key="1">
    <source>
        <dbReference type="SAM" id="SignalP"/>
    </source>
</evidence>
<dbReference type="GO" id="GO:0006508">
    <property type="term" value="P:proteolysis"/>
    <property type="evidence" value="ECO:0007669"/>
    <property type="project" value="InterPro"/>
</dbReference>
<keyword evidence="4" id="KW-1185">Reference proteome</keyword>
<sequence length="526" mass="58204">MKREISLFALLFMAACGIASAQSVAGKFAENIDAPLLRKHLSIIASDEFEGRETGQKGSLLAADYIAAQFKSFGLEAPVNGSYFQSVPLVEKSIGDAAITVNGTVFKFAEDFLVTGSSMPPSLNFKESNFLFAGYGINDQLWNDFAKVDVTDKVVLILNGEPMDKTGKSLITGKQGFSDYTLDPRKKLRDLQAMHPRLIIAVYPNLRASMANYASQIKAKSIDFATKQNMPSRTPVVYISEELAAELLKSKGKTVEELMAQLIASGKPQSAVVNQKFELTFKMNEIPVKAMNVMGFLPGTDLKDEVLVLSSHYDHIGIINGKINNGADDDGSGTTSVLAMAQAFSEAKKAGKGSRRSILFLTFTGEEKGLLGSQWYSDNPVIPLDKTIADLNTDMVGRIDNAHLVDTNYVYLIGSDKLSTDLHKLSEVANTESVNIKLDYKYNDPKDPNRFYYRSDHYNFARHGIPVIFYFNGVHEDYHQPGDKVEKIHFNLMAKRVKLIFTTAWNLANADKRPVVDVKNDFPSNR</sequence>
<comment type="caution">
    <text evidence="3">The sequence shown here is derived from an EMBL/GenBank/DDBJ whole genome shotgun (WGS) entry which is preliminary data.</text>
</comment>
<dbReference type="GO" id="GO:0008235">
    <property type="term" value="F:metalloexopeptidase activity"/>
    <property type="evidence" value="ECO:0007669"/>
    <property type="project" value="InterPro"/>
</dbReference>
<accession>A0A2S5A128</accession>
<protein>
    <submittedName>
        <fullName evidence="3">Peptidase</fullName>
    </submittedName>
</protein>
<proteinExistence type="predicted"/>
<dbReference type="RefSeq" id="WP_103789746.1">
    <property type="nucleotide sequence ID" value="NZ_PQVF01000009.1"/>
</dbReference>
<dbReference type="AlphaFoldDB" id="A0A2S5A128"/>
<evidence type="ECO:0000313" key="4">
    <source>
        <dbReference type="Proteomes" id="UP000236893"/>
    </source>
</evidence>
<dbReference type="OrthoDB" id="9764939at2"/>
<dbReference type="Gene3D" id="3.40.630.10">
    <property type="entry name" value="Zn peptidases"/>
    <property type="match status" value="2"/>
</dbReference>